<evidence type="ECO:0008006" key="4">
    <source>
        <dbReference type="Google" id="ProtNLM"/>
    </source>
</evidence>
<feature type="transmembrane region" description="Helical" evidence="1">
    <location>
        <begin position="260"/>
        <end position="281"/>
    </location>
</feature>
<dbReference type="Proteomes" id="UP000001208">
    <property type="component" value="Chromosome"/>
</dbReference>
<evidence type="ECO:0000313" key="2">
    <source>
        <dbReference type="EMBL" id="ACF13005.1"/>
    </source>
</evidence>
<feature type="transmembrane region" description="Helical" evidence="1">
    <location>
        <begin position="422"/>
        <end position="442"/>
    </location>
</feature>
<dbReference type="EMBL" id="CP001100">
    <property type="protein sequence ID" value="ACF13005.1"/>
    <property type="molecule type" value="Genomic_DNA"/>
</dbReference>
<dbReference type="AlphaFoldDB" id="B3QV51"/>
<feature type="transmembrane region" description="Helical" evidence="1">
    <location>
        <begin position="114"/>
        <end position="131"/>
    </location>
</feature>
<protein>
    <recommendedName>
        <fullName evidence="4">O-antigen polymerase</fullName>
    </recommendedName>
</protein>
<proteinExistence type="predicted"/>
<keyword evidence="1" id="KW-1133">Transmembrane helix</keyword>
<dbReference type="InterPro" id="IPR051533">
    <property type="entry name" value="WaaL-like"/>
</dbReference>
<dbReference type="eggNOG" id="COG3307">
    <property type="taxonomic scope" value="Bacteria"/>
</dbReference>
<organism evidence="2 3">
    <name type="scientific">Chloroherpeton thalassium (strain ATCC 35110 / GB-78)</name>
    <dbReference type="NCBI Taxonomy" id="517418"/>
    <lineage>
        <taxon>Bacteria</taxon>
        <taxon>Pseudomonadati</taxon>
        <taxon>Chlorobiota</taxon>
        <taxon>Chlorobiia</taxon>
        <taxon>Chlorobiales</taxon>
        <taxon>Chloroherpetonaceae</taxon>
        <taxon>Chloroherpeton</taxon>
    </lineage>
</organism>
<feature type="transmembrane region" description="Helical" evidence="1">
    <location>
        <begin position="360"/>
        <end position="378"/>
    </location>
</feature>
<dbReference type="STRING" id="517418.Ctha_0534"/>
<feature type="transmembrane region" description="Helical" evidence="1">
    <location>
        <begin position="221"/>
        <end position="239"/>
    </location>
</feature>
<feature type="transmembrane region" description="Helical" evidence="1">
    <location>
        <begin position="143"/>
        <end position="163"/>
    </location>
</feature>
<keyword evidence="1" id="KW-0812">Transmembrane</keyword>
<accession>B3QV51</accession>
<dbReference type="KEGG" id="cts:Ctha_0534"/>
<evidence type="ECO:0000256" key="1">
    <source>
        <dbReference type="SAM" id="Phobius"/>
    </source>
</evidence>
<dbReference type="PANTHER" id="PTHR37422">
    <property type="entry name" value="TEICHURONIC ACID BIOSYNTHESIS PROTEIN TUAE"/>
    <property type="match status" value="1"/>
</dbReference>
<feature type="transmembrane region" description="Helical" evidence="1">
    <location>
        <begin position="84"/>
        <end position="102"/>
    </location>
</feature>
<keyword evidence="1" id="KW-0472">Membrane</keyword>
<sequence length="467" mass="53728">MDPINFVIVFIGVVVIVFSFINSPLQMAMYIVAFQKIIDIFWFVKITVGGFELSIQRVVYTVLPIALFLVVINESQKKKIPFSMPLITVMIVFSTWILLAIIRSPYISVALPDFFKVAGSYVIFATGWFYFDSQEKFEHFAKVYIFSYIIPFIGFFLQLFGIFELGDIGVGQQLASNYGVEGQSFRYPGFYNDALTQAIYTFTVVPLCFYMVNNPENRKKLIYYIFILLSWMIIYYGFSRSGWLSGFIQIAAWLFLNKRYGVFVAMLSVSMIALFSSPFLASFFNDVIQSVEAGEIKGMTGRDGMWKSIMESFYQGSVIEKFVGKGLYSHSDVLDVFLNVETSGHNKGHSDLYEYIHDTGIIGVSIYFSLILAVFIYYSRILKQVYAFSINNSLSLKYLAWGAMFAFYLLNIVTYASRWPGFSWPFWFLAGFALKPPMYYIYQDQAMEEDYDEDEAFVLVNPQLVPH</sequence>
<feature type="transmembrane region" description="Helical" evidence="1">
    <location>
        <begin position="6"/>
        <end position="21"/>
    </location>
</feature>
<feature type="transmembrane region" description="Helical" evidence="1">
    <location>
        <begin position="54"/>
        <end position="72"/>
    </location>
</feature>
<feature type="transmembrane region" description="Helical" evidence="1">
    <location>
        <begin position="398"/>
        <end position="416"/>
    </location>
</feature>
<evidence type="ECO:0000313" key="3">
    <source>
        <dbReference type="Proteomes" id="UP000001208"/>
    </source>
</evidence>
<dbReference type="HOGENOM" id="CLU_584875_0_0_10"/>
<name>B3QV51_CHLT3</name>
<dbReference type="PANTHER" id="PTHR37422:SF13">
    <property type="entry name" value="LIPOPOLYSACCHARIDE BIOSYNTHESIS PROTEIN PA4999-RELATED"/>
    <property type="match status" value="1"/>
</dbReference>
<reference evidence="2 3" key="1">
    <citation type="submission" date="2008-06" db="EMBL/GenBank/DDBJ databases">
        <title>Complete sequence of Chloroherpeton thalassium ATCC 35110.</title>
        <authorList>
            <consortium name="US DOE Joint Genome Institute"/>
            <person name="Lucas S."/>
            <person name="Copeland A."/>
            <person name="Lapidus A."/>
            <person name="Glavina del Rio T."/>
            <person name="Dalin E."/>
            <person name="Tice H."/>
            <person name="Bruce D."/>
            <person name="Goodwin L."/>
            <person name="Pitluck S."/>
            <person name="Schmutz J."/>
            <person name="Larimer F."/>
            <person name="Land M."/>
            <person name="Hauser L."/>
            <person name="Kyrpides N."/>
            <person name="Mikhailova N."/>
            <person name="Liu Z."/>
            <person name="Li T."/>
            <person name="Zhao F."/>
            <person name="Overmann J."/>
            <person name="Bryant D.A."/>
            <person name="Richardson P."/>
        </authorList>
    </citation>
    <scope>NUCLEOTIDE SEQUENCE [LARGE SCALE GENOMIC DNA]</scope>
    <source>
        <strain evidence="3">ATCC 35110 / GB-78</strain>
    </source>
</reference>
<dbReference type="RefSeq" id="WP_012499089.1">
    <property type="nucleotide sequence ID" value="NC_011026.1"/>
</dbReference>
<gene>
    <name evidence="2" type="ordered locus">Ctha_0534</name>
</gene>
<keyword evidence="3" id="KW-1185">Reference proteome</keyword>